<evidence type="ECO:0000313" key="4">
    <source>
        <dbReference type="Proteomes" id="UP001501844"/>
    </source>
</evidence>
<evidence type="ECO:0000256" key="1">
    <source>
        <dbReference type="SAM" id="Phobius"/>
    </source>
</evidence>
<comment type="caution">
    <text evidence="3">The sequence shown here is derived from an EMBL/GenBank/DDBJ whole genome shotgun (WGS) entry which is preliminary data.</text>
</comment>
<dbReference type="Pfam" id="PF18175">
    <property type="entry name" value="HU-CCDC81_bac_2"/>
    <property type="match status" value="1"/>
</dbReference>
<gene>
    <name evidence="3" type="ORF">GCM10023183_05550</name>
</gene>
<dbReference type="InterPro" id="IPR040495">
    <property type="entry name" value="HU-CCDC81_bac_1"/>
</dbReference>
<dbReference type="Proteomes" id="UP001501844">
    <property type="component" value="Unassembled WGS sequence"/>
</dbReference>
<dbReference type="SUPFAM" id="SSF110997">
    <property type="entry name" value="Sporulation related repeat"/>
    <property type="match status" value="1"/>
</dbReference>
<organism evidence="3 4">
    <name type="scientific">Nibribacter koreensis</name>
    <dbReference type="NCBI Taxonomy" id="1084519"/>
    <lineage>
        <taxon>Bacteria</taxon>
        <taxon>Pseudomonadati</taxon>
        <taxon>Bacteroidota</taxon>
        <taxon>Cytophagia</taxon>
        <taxon>Cytophagales</taxon>
        <taxon>Hymenobacteraceae</taxon>
        <taxon>Nibribacter</taxon>
    </lineage>
</organism>
<dbReference type="Pfam" id="PF05036">
    <property type="entry name" value="SPOR"/>
    <property type="match status" value="1"/>
</dbReference>
<dbReference type="RefSeq" id="WP_345162123.1">
    <property type="nucleotide sequence ID" value="NZ_BAABGX010000001.1"/>
</dbReference>
<dbReference type="InterPro" id="IPR007730">
    <property type="entry name" value="SPOR-like_dom"/>
</dbReference>
<name>A0ABP8F987_9BACT</name>
<evidence type="ECO:0000259" key="2">
    <source>
        <dbReference type="PROSITE" id="PS51724"/>
    </source>
</evidence>
<sequence length="400" mass="44356">MIQRHIKSLLYTYDCVIIPEFGGLITHYTSAKIHPVKHTFSPPSKRIAFNEQLKVNDGLLITTLAHQQQWPMAKAQQTVNEFVRDLKEQLQTKHQFELSEVGMFRYNAERKLVFESLDQENFLEHSFGLPELVSKPILGKDTLLLRGKFQDHPAKAEAGLKLGSRLRKLLNVGAGLVIGGIAISGVYFYSLQNDVALSSLNPFDMISASKEVAVVAPKEVVVEEKSSAMDAYEQSLLAAQTEADSAMVGEDGFTGATEEPVLAQNPENSPKTEVSKPEVVIVPEVKEEVKKVSPVVPEKSLVAAPKVEAKAETKVANTTTIKGKTDRFYVIMGAFAENEFARMNQKSLSKKGFNAKTILPSRESRWHRVSVADFATEAEAQAALPTLRKDVSQELWVLNY</sequence>
<dbReference type="Gene3D" id="3.30.70.1070">
    <property type="entry name" value="Sporulation related repeat"/>
    <property type="match status" value="1"/>
</dbReference>
<dbReference type="Pfam" id="PF18174">
    <property type="entry name" value="HU-CCDC81_bac_1"/>
    <property type="match status" value="1"/>
</dbReference>
<feature type="domain" description="SPOR" evidence="2">
    <location>
        <begin position="322"/>
        <end position="400"/>
    </location>
</feature>
<feature type="transmembrane region" description="Helical" evidence="1">
    <location>
        <begin position="169"/>
        <end position="189"/>
    </location>
</feature>
<accession>A0ABP8F987</accession>
<protein>
    <recommendedName>
        <fullName evidence="2">SPOR domain-containing protein</fullName>
    </recommendedName>
</protein>
<keyword evidence="1" id="KW-0812">Transmembrane</keyword>
<dbReference type="EMBL" id="BAABGX010000001">
    <property type="protein sequence ID" value="GAA4297705.1"/>
    <property type="molecule type" value="Genomic_DNA"/>
</dbReference>
<dbReference type="InterPro" id="IPR041268">
    <property type="entry name" value="HU-CCDC81_bac_2"/>
</dbReference>
<keyword evidence="1" id="KW-1133">Transmembrane helix</keyword>
<keyword evidence="4" id="KW-1185">Reference proteome</keyword>
<proteinExistence type="predicted"/>
<dbReference type="PROSITE" id="PS51724">
    <property type="entry name" value="SPOR"/>
    <property type="match status" value="1"/>
</dbReference>
<keyword evidence="1" id="KW-0472">Membrane</keyword>
<evidence type="ECO:0000313" key="3">
    <source>
        <dbReference type="EMBL" id="GAA4297705.1"/>
    </source>
</evidence>
<reference evidence="4" key="1">
    <citation type="journal article" date="2019" name="Int. J. Syst. Evol. Microbiol.">
        <title>The Global Catalogue of Microorganisms (GCM) 10K type strain sequencing project: providing services to taxonomists for standard genome sequencing and annotation.</title>
        <authorList>
            <consortium name="The Broad Institute Genomics Platform"/>
            <consortium name="The Broad Institute Genome Sequencing Center for Infectious Disease"/>
            <person name="Wu L."/>
            <person name="Ma J."/>
        </authorList>
    </citation>
    <scope>NUCLEOTIDE SEQUENCE [LARGE SCALE GENOMIC DNA]</scope>
    <source>
        <strain evidence="4">JCM 17917</strain>
    </source>
</reference>
<dbReference type="InterPro" id="IPR036680">
    <property type="entry name" value="SPOR-like_sf"/>
</dbReference>